<gene>
    <name evidence="1" type="ORF">OWV82_007016</name>
</gene>
<evidence type="ECO:0000313" key="2">
    <source>
        <dbReference type="Proteomes" id="UP001164539"/>
    </source>
</evidence>
<keyword evidence="2" id="KW-1185">Reference proteome</keyword>
<sequence length="1416" mass="160529">MADKLSFLLDLECARLDSHADAFWNNKDLKQFRLKLAEVQYLLRDAERYRLDKNSLLGSCFTDLRNLAYDVDQLIDDWEQSEISKPKFAREVRRIHGLLAGLLNSFNKLGADYDKGEKSFSEVSYGNSDECAVLERHDQTFTDILNSLLLLDDNNGVRVIPIVGMGGIGKTALAQRIYNHEEVKTHFPFRAWISVGNNLRVSTVAKEIRVLLFERDIDHRDFPWGGFPWKTLIVLDDVGDEDDGKLVQLKSEFPEGSHVLVTTRYDRVAALLGTVGAHYLTFSELMPESTVAGTLERSQIKFMERRSVLKFMDMRSALRCEPQRDSTPGRDDEMTSDLPGQFKVPTDTVPPYKQSEVFTDKDPLSSPENLIEDKITSPPRIDSPYAESVSTMYEYPTSSPENLIEDKITSPPPIDGLYAESVSTMYISSPEYLSEDEMRYPQAMETQSAHESEIEPATLEAGDLAVHVPGTIATTSDGKEMMLPIHQMKLEAGPSQKEGEGQVVFESNANVHQLVEPMVPMAPIKLGTSDIIAEKSIRRNVQKIFKFVNDAKVSKIGVHGIGGIGKTTLLEALINHPGMKKMFHMIILVTVSRYWSTRKIQKEVLRQLSLSCKDYETDPQLAEKLLRVIHDKKFLLLLDDVWEQIDLEAVGIPIPSSENECKIIIASREPDVCQNMNVSKLIELKTLPWKEAWKLFYKEVGRIIHSPDIQPFARAIVKGCRGLPLLIIVTGRALMEENNVVVWEHASKKFSPPTSVRIYQTKDVIQLLKFSFDQLKDYDIKSCFLYCGLFPEDREVNILQFIDYCIQEGIISGTGADACERGRGIVDVLVHASLLQVTEHGNSIRMHGLIRDLALGILSSAAEDNQHFFRAEGSQFLLGAYSRLTEPPNTGNSLSSSSVKCSESGKLFIPETHQFFLGAGADLIEPPSEEEWKQAKMVFLMDNKLSSLPERPSCPNLLTLFLQRNLQLRVIPPSFFESMTSLKVLNLSNTRINSLPKTIVKLENLQILILRDCERLLMLPAEVGSLECLEVLDLRGSEINELPNEIGKLTFLRYLDVYFYGPTDESEYVKLPPNLMSSETIAGLQALETLSIVVHPEDERWYRDVEFVITEVNKLTKLSSLHFHFPEIEHVKQFLNGSVSWKDQRLTKFKFVIGDDVKSIISRVPDYLEFDYNQRGKCLKFVNGEDISPEVLQILARSTAFYLDHHLDINSLSDFGVSIINGLKFCITSECPQIETVVNIEEDTTVVFPNLENLSIHHLWNLTCICKEIVADGSFAELRILSVHTCPKLEYIFKSSMIQLLTKLEELTVEDCSAVESIILEGEIVDSSCIALPSLKKLRLHYLPGLVNIWRSAWPLLECISFYDCPQLKKIGMDSKLKDSVVEIKAEKDWWYGLEWEDTDMRSHFEDRLTLICEDM</sequence>
<proteinExistence type="predicted"/>
<accession>A0ACC1YKE8</accession>
<comment type="caution">
    <text evidence="1">The sequence shown here is derived from an EMBL/GenBank/DDBJ whole genome shotgun (WGS) entry which is preliminary data.</text>
</comment>
<name>A0ACC1YKE8_MELAZ</name>
<protein>
    <submittedName>
        <fullName evidence="1">Disease resistance protein</fullName>
    </submittedName>
</protein>
<evidence type="ECO:0000313" key="1">
    <source>
        <dbReference type="EMBL" id="KAJ4723677.1"/>
    </source>
</evidence>
<dbReference type="Proteomes" id="UP001164539">
    <property type="component" value="Chromosome 3"/>
</dbReference>
<organism evidence="1 2">
    <name type="scientific">Melia azedarach</name>
    <name type="common">Chinaberry tree</name>
    <dbReference type="NCBI Taxonomy" id="155640"/>
    <lineage>
        <taxon>Eukaryota</taxon>
        <taxon>Viridiplantae</taxon>
        <taxon>Streptophyta</taxon>
        <taxon>Embryophyta</taxon>
        <taxon>Tracheophyta</taxon>
        <taxon>Spermatophyta</taxon>
        <taxon>Magnoliopsida</taxon>
        <taxon>eudicotyledons</taxon>
        <taxon>Gunneridae</taxon>
        <taxon>Pentapetalae</taxon>
        <taxon>rosids</taxon>
        <taxon>malvids</taxon>
        <taxon>Sapindales</taxon>
        <taxon>Meliaceae</taxon>
        <taxon>Melia</taxon>
    </lineage>
</organism>
<dbReference type="EMBL" id="CM051396">
    <property type="protein sequence ID" value="KAJ4723677.1"/>
    <property type="molecule type" value="Genomic_DNA"/>
</dbReference>
<reference evidence="1 2" key="1">
    <citation type="journal article" date="2023" name="Science">
        <title>Complex scaffold remodeling in plant triterpene biosynthesis.</title>
        <authorList>
            <person name="De La Pena R."/>
            <person name="Hodgson H."/>
            <person name="Liu J.C."/>
            <person name="Stephenson M.J."/>
            <person name="Martin A.C."/>
            <person name="Owen C."/>
            <person name="Harkess A."/>
            <person name="Leebens-Mack J."/>
            <person name="Jimenez L.E."/>
            <person name="Osbourn A."/>
            <person name="Sattely E.S."/>
        </authorList>
    </citation>
    <scope>NUCLEOTIDE SEQUENCE [LARGE SCALE GENOMIC DNA]</scope>
    <source>
        <strain evidence="2">cv. JPN11</strain>
        <tissue evidence="1">Leaf</tissue>
    </source>
</reference>